<keyword evidence="8" id="KW-1185">Reference proteome</keyword>
<dbReference type="PROSITE" id="PS00065">
    <property type="entry name" value="D_2_HYDROXYACID_DH_1"/>
    <property type="match status" value="1"/>
</dbReference>
<dbReference type="SUPFAM" id="SSF51735">
    <property type="entry name" value="NAD(P)-binding Rossmann-fold domains"/>
    <property type="match status" value="1"/>
</dbReference>
<dbReference type="STRING" id="29354.IO98_16120"/>
<evidence type="ECO:0000256" key="3">
    <source>
        <dbReference type="ARBA" id="ARBA00023027"/>
    </source>
</evidence>
<dbReference type="CDD" id="cd12161">
    <property type="entry name" value="GDH_like_1"/>
    <property type="match status" value="1"/>
</dbReference>
<dbReference type="Gene3D" id="3.40.50.720">
    <property type="entry name" value="NAD(P)-binding Rossmann-like Domain"/>
    <property type="match status" value="2"/>
</dbReference>
<dbReference type="PANTHER" id="PTHR43761">
    <property type="entry name" value="D-ISOMER SPECIFIC 2-HYDROXYACID DEHYDROGENASE FAMILY PROTEIN (AFU_ORTHOLOGUE AFUA_1G13630)"/>
    <property type="match status" value="1"/>
</dbReference>
<evidence type="ECO:0000259" key="6">
    <source>
        <dbReference type="Pfam" id="PF02826"/>
    </source>
</evidence>
<dbReference type="PROSITE" id="PS00671">
    <property type="entry name" value="D_2_HYDROXYACID_DH_3"/>
    <property type="match status" value="1"/>
</dbReference>
<proteinExistence type="inferred from homology"/>
<keyword evidence="3" id="KW-0520">NAD</keyword>
<evidence type="ECO:0000256" key="1">
    <source>
        <dbReference type="ARBA" id="ARBA00005854"/>
    </source>
</evidence>
<evidence type="ECO:0000259" key="5">
    <source>
        <dbReference type="Pfam" id="PF00389"/>
    </source>
</evidence>
<feature type="domain" description="D-isomer specific 2-hydroxyacid dehydrogenase catalytic" evidence="5">
    <location>
        <begin position="17"/>
        <end position="310"/>
    </location>
</feature>
<evidence type="ECO:0000313" key="8">
    <source>
        <dbReference type="Proteomes" id="UP000028525"/>
    </source>
</evidence>
<dbReference type="InterPro" id="IPR029753">
    <property type="entry name" value="D-isomer_DH_CS"/>
</dbReference>
<dbReference type="Pfam" id="PF02826">
    <property type="entry name" value="2-Hacid_dh_C"/>
    <property type="match status" value="1"/>
</dbReference>
<keyword evidence="2 4" id="KW-0560">Oxidoreductase</keyword>
<dbReference type="InterPro" id="IPR006140">
    <property type="entry name" value="D-isomer_DH_NAD-bd"/>
</dbReference>
<dbReference type="EMBL" id="JPME01000018">
    <property type="protein sequence ID" value="KEZ89488.1"/>
    <property type="molecule type" value="Genomic_DNA"/>
</dbReference>
<accession>A0A084JKK4</accession>
<protein>
    <submittedName>
        <fullName evidence="7">2-hydroxyacid dehydrogenase</fullName>
    </submittedName>
</protein>
<dbReference type="Proteomes" id="UP000028525">
    <property type="component" value="Unassembled WGS sequence"/>
</dbReference>
<dbReference type="RefSeq" id="WP_038282756.1">
    <property type="nucleotide sequence ID" value="NZ_JPME01000018.1"/>
</dbReference>
<dbReference type="GO" id="GO:0051287">
    <property type="term" value="F:NAD binding"/>
    <property type="evidence" value="ECO:0007669"/>
    <property type="project" value="InterPro"/>
</dbReference>
<dbReference type="SUPFAM" id="SSF52283">
    <property type="entry name" value="Formate/glycerate dehydrogenase catalytic domain-like"/>
    <property type="match status" value="1"/>
</dbReference>
<gene>
    <name evidence="7" type="ORF">IO98_16120</name>
</gene>
<feature type="domain" description="D-isomer specific 2-hydroxyacid dehydrogenase NAD-binding" evidence="6">
    <location>
        <begin position="112"/>
        <end position="284"/>
    </location>
</feature>
<dbReference type="InterPro" id="IPR006139">
    <property type="entry name" value="D-isomer_2_OHA_DH_cat_dom"/>
</dbReference>
<dbReference type="AlphaFoldDB" id="A0A084JKK4"/>
<dbReference type="Pfam" id="PF00389">
    <property type="entry name" value="2-Hacid_dh"/>
    <property type="match status" value="1"/>
</dbReference>
<name>A0A084JKK4_9FIRM</name>
<comment type="caution">
    <text evidence="7">The sequence shown here is derived from an EMBL/GenBank/DDBJ whole genome shotgun (WGS) entry which is preliminary data.</text>
</comment>
<dbReference type="InterPro" id="IPR036291">
    <property type="entry name" value="NAD(P)-bd_dom_sf"/>
</dbReference>
<organism evidence="7 8">
    <name type="scientific">Lacrimispora celerecrescens</name>
    <dbReference type="NCBI Taxonomy" id="29354"/>
    <lineage>
        <taxon>Bacteria</taxon>
        <taxon>Bacillati</taxon>
        <taxon>Bacillota</taxon>
        <taxon>Clostridia</taxon>
        <taxon>Lachnospirales</taxon>
        <taxon>Lachnospiraceae</taxon>
        <taxon>Lacrimispora</taxon>
    </lineage>
</organism>
<dbReference type="GO" id="GO:0016616">
    <property type="term" value="F:oxidoreductase activity, acting on the CH-OH group of donors, NAD or NADP as acceptor"/>
    <property type="evidence" value="ECO:0007669"/>
    <property type="project" value="InterPro"/>
</dbReference>
<sequence>MNIVLLESLGIPDSLLNEYAKPLTDAGHSFTSYPKDTDPEVQIQRAKQADVIMIANMPLSGQVISACEHLKFIDVAFTGVDHVDLEAAKSKGIKVSNAAGYSTEAVAELTICLMLSLLRNVPQVEARCRDGKTKDGLVGCEIMEKTVGIIGTGAIGTRTAELCTAFGCKVLGYKRRLTGNEPSFIEFVSLDELLSRSDIVSLHCPLNDESRHLINRDTIAKMKKGAYLINAARGPVVDSEALAEALNNGYLSGAGIDVFETEPPLDLNHPLLKSKNTIVTPHVAFASVQSMDARAKIVFDNIKNWLEGRQSNIIL</sequence>
<dbReference type="PROSITE" id="PS00670">
    <property type="entry name" value="D_2_HYDROXYACID_DH_2"/>
    <property type="match status" value="1"/>
</dbReference>
<dbReference type="OrthoDB" id="9805416at2"/>
<dbReference type="InterPro" id="IPR029752">
    <property type="entry name" value="D-isomer_DH_CS1"/>
</dbReference>
<dbReference type="PANTHER" id="PTHR43761:SF1">
    <property type="entry name" value="D-ISOMER SPECIFIC 2-HYDROXYACID DEHYDROGENASE CATALYTIC DOMAIN-CONTAINING PROTEIN-RELATED"/>
    <property type="match status" value="1"/>
</dbReference>
<evidence type="ECO:0000313" key="7">
    <source>
        <dbReference type="EMBL" id="KEZ89488.1"/>
    </source>
</evidence>
<comment type="similarity">
    <text evidence="1 4">Belongs to the D-isomer specific 2-hydroxyacid dehydrogenase family.</text>
</comment>
<reference evidence="7 8" key="1">
    <citation type="submission" date="2014-07" db="EMBL/GenBank/DDBJ databases">
        <title>Draft genome of Clostridium celerecrescens 152B isolated from sediments associated with methane hydrate from Krishna Godavari basin.</title>
        <authorList>
            <person name="Honkalas V.S."/>
            <person name="Dabir A.P."/>
            <person name="Arora P."/>
            <person name="Dhakephalkar P.K."/>
        </authorList>
    </citation>
    <scope>NUCLEOTIDE SEQUENCE [LARGE SCALE GENOMIC DNA]</scope>
    <source>
        <strain evidence="7 8">152B</strain>
    </source>
</reference>
<evidence type="ECO:0000256" key="2">
    <source>
        <dbReference type="ARBA" id="ARBA00023002"/>
    </source>
</evidence>
<dbReference type="InterPro" id="IPR050418">
    <property type="entry name" value="D-iso_2-hydroxyacid_DH_PdxB"/>
</dbReference>
<dbReference type="FunFam" id="3.40.50.720:FF:000203">
    <property type="entry name" value="D-3-phosphoglycerate dehydrogenase (SerA)"/>
    <property type="match status" value="1"/>
</dbReference>
<evidence type="ECO:0000256" key="4">
    <source>
        <dbReference type="RuleBase" id="RU003719"/>
    </source>
</evidence>